<dbReference type="AlphaFoldDB" id="A0A2S7IPN8"/>
<sequence length="92" mass="10695">MIESAIGTTVPANPIFFEGLGIDGDDCVELMKNLAIKYEIDMTDYQPLDYQATEYEISTSWFGEVKLDRRLKTFDLEHLISVINRKKWYSPR</sequence>
<organism evidence="1 2">
    <name type="scientific">Siphonobacter curvatus</name>
    <dbReference type="NCBI Taxonomy" id="2094562"/>
    <lineage>
        <taxon>Bacteria</taxon>
        <taxon>Pseudomonadati</taxon>
        <taxon>Bacteroidota</taxon>
        <taxon>Cytophagia</taxon>
        <taxon>Cytophagales</taxon>
        <taxon>Cytophagaceae</taxon>
        <taxon>Siphonobacter</taxon>
    </lineage>
</organism>
<dbReference type="EMBL" id="PTRA01000001">
    <property type="protein sequence ID" value="PQA59675.1"/>
    <property type="molecule type" value="Genomic_DNA"/>
</dbReference>
<gene>
    <name evidence="1" type="ORF">C5O19_08590</name>
</gene>
<reference evidence="2" key="1">
    <citation type="submission" date="2018-02" db="EMBL/GenBank/DDBJ databases">
        <title>Genome sequencing of Solimonas sp. HR-BB.</title>
        <authorList>
            <person name="Lee Y."/>
            <person name="Jeon C.O."/>
        </authorList>
    </citation>
    <scope>NUCLEOTIDE SEQUENCE [LARGE SCALE GENOMIC DNA]</scope>
    <source>
        <strain evidence="2">HR-U</strain>
    </source>
</reference>
<name>A0A2S7IPN8_9BACT</name>
<protein>
    <submittedName>
        <fullName evidence="1">Uncharacterized protein</fullName>
    </submittedName>
</protein>
<dbReference type="Proteomes" id="UP000239590">
    <property type="component" value="Unassembled WGS sequence"/>
</dbReference>
<evidence type="ECO:0000313" key="2">
    <source>
        <dbReference type="Proteomes" id="UP000239590"/>
    </source>
</evidence>
<accession>A0A2S7IPN8</accession>
<proteinExistence type="predicted"/>
<evidence type="ECO:0000313" key="1">
    <source>
        <dbReference type="EMBL" id="PQA59675.1"/>
    </source>
</evidence>
<comment type="caution">
    <text evidence="1">The sequence shown here is derived from an EMBL/GenBank/DDBJ whole genome shotgun (WGS) entry which is preliminary data.</text>
</comment>
<keyword evidence="2" id="KW-1185">Reference proteome</keyword>